<keyword evidence="1" id="KW-0547">Nucleotide-binding</keyword>
<evidence type="ECO:0000313" key="7">
    <source>
        <dbReference type="Proteomes" id="UP000235116"/>
    </source>
</evidence>
<protein>
    <recommendedName>
        <fullName evidence="5">Helicase ATP-binding domain-containing protein</fullName>
    </recommendedName>
</protein>
<dbReference type="PANTHER" id="PTHR11472:SF34">
    <property type="entry name" value="REGULATOR OF TELOMERE ELONGATION HELICASE 1"/>
    <property type="match status" value="1"/>
</dbReference>
<dbReference type="KEGG" id="kak:Kalk_04430"/>
<feature type="domain" description="Helicase ATP-binding" evidence="5">
    <location>
        <begin position="17"/>
        <end position="300"/>
    </location>
</feature>
<proteinExistence type="inferred from homology"/>
<dbReference type="SMART" id="SM00491">
    <property type="entry name" value="HELICc2"/>
    <property type="match status" value="1"/>
</dbReference>
<comment type="similarity">
    <text evidence="4">Belongs to the helicase family. DinG subfamily.</text>
</comment>
<evidence type="ECO:0000313" key="6">
    <source>
        <dbReference type="EMBL" id="AUM11709.1"/>
    </source>
</evidence>
<dbReference type="Proteomes" id="UP000235116">
    <property type="component" value="Chromosome"/>
</dbReference>
<dbReference type="GO" id="GO:0005524">
    <property type="term" value="F:ATP binding"/>
    <property type="evidence" value="ECO:0007669"/>
    <property type="project" value="UniProtKB-KW"/>
</dbReference>
<dbReference type="InterPro" id="IPR014013">
    <property type="entry name" value="Helic_SF1/SF2_ATP-bd_DinG/Rad3"/>
</dbReference>
<dbReference type="GO" id="GO:0003676">
    <property type="term" value="F:nucleic acid binding"/>
    <property type="evidence" value="ECO:0007669"/>
    <property type="project" value="InterPro"/>
</dbReference>
<dbReference type="SUPFAM" id="SSF52540">
    <property type="entry name" value="P-loop containing nucleoside triphosphate hydrolases"/>
    <property type="match status" value="1"/>
</dbReference>
<keyword evidence="3" id="KW-0067">ATP-binding</keyword>
<dbReference type="InterPro" id="IPR006555">
    <property type="entry name" value="ATP-dep_Helicase_C"/>
</dbReference>
<organism evidence="6 7">
    <name type="scientific">Ketobacter alkanivorans</name>
    <dbReference type="NCBI Taxonomy" id="1917421"/>
    <lineage>
        <taxon>Bacteria</taxon>
        <taxon>Pseudomonadati</taxon>
        <taxon>Pseudomonadota</taxon>
        <taxon>Gammaproteobacteria</taxon>
        <taxon>Pseudomonadales</taxon>
        <taxon>Ketobacteraceae</taxon>
        <taxon>Ketobacter</taxon>
    </lineage>
</organism>
<dbReference type="InterPro" id="IPR045028">
    <property type="entry name" value="DinG/Rad3-like"/>
</dbReference>
<dbReference type="Gene3D" id="3.40.50.300">
    <property type="entry name" value="P-loop containing nucleotide triphosphate hydrolases"/>
    <property type="match status" value="2"/>
</dbReference>
<dbReference type="AlphaFoldDB" id="A0A2K9LH79"/>
<dbReference type="EMBL" id="CP022684">
    <property type="protein sequence ID" value="AUM11709.1"/>
    <property type="molecule type" value="Genomic_DNA"/>
</dbReference>
<dbReference type="GO" id="GO:0006281">
    <property type="term" value="P:DNA repair"/>
    <property type="evidence" value="ECO:0007669"/>
    <property type="project" value="TreeGrafter"/>
</dbReference>
<dbReference type="GO" id="GO:0016818">
    <property type="term" value="F:hydrolase activity, acting on acid anhydrides, in phosphorus-containing anhydrides"/>
    <property type="evidence" value="ECO:0007669"/>
    <property type="project" value="InterPro"/>
</dbReference>
<evidence type="ECO:0000256" key="2">
    <source>
        <dbReference type="ARBA" id="ARBA00022801"/>
    </source>
</evidence>
<evidence type="ECO:0000256" key="4">
    <source>
        <dbReference type="ARBA" id="ARBA00038058"/>
    </source>
</evidence>
<evidence type="ECO:0000256" key="3">
    <source>
        <dbReference type="ARBA" id="ARBA00022840"/>
    </source>
</evidence>
<dbReference type="OrthoDB" id="9805194at2"/>
<keyword evidence="7" id="KW-1185">Reference proteome</keyword>
<dbReference type="Pfam" id="PF13307">
    <property type="entry name" value="Helicase_C_2"/>
    <property type="match status" value="1"/>
</dbReference>
<reference evidence="7" key="1">
    <citation type="submission" date="2017-08" db="EMBL/GenBank/DDBJ databases">
        <title>Direct submision.</title>
        <authorList>
            <person name="Kim S.-J."/>
            <person name="Rhee S.-K."/>
        </authorList>
    </citation>
    <scope>NUCLEOTIDE SEQUENCE [LARGE SCALE GENOMIC DNA]</scope>
    <source>
        <strain evidence="7">GI5</strain>
    </source>
</reference>
<dbReference type="RefSeq" id="WP_101893049.1">
    <property type="nucleotide sequence ID" value="NZ_CP022684.1"/>
</dbReference>
<dbReference type="GO" id="GO:0003678">
    <property type="term" value="F:DNA helicase activity"/>
    <property type="evidence" value="ECO:0007669"/>
    <property type="project" value="TreeGrafter"/>
</dbReference>
<dbReference type="PROSITE" id="PS51193">
    <property type="entry name" value="HELICASE_ATP_BIND_2"/>
    <property type="match status" value="1"/>
</dbReference>
<evidence type="ECO:0000259" key="5">
    <source>
        <dbReference type="PROSITE" id="PS51193"/>
    </source>
</evidence>
<sequence>MHPQISRVEECLSPTGLLAQHWPGYGVRPEQIRLALEVEQGVIAGKSLALEAPTGTGKTLSYLLPALLSSRRIILSVGNLTLQDHLLLGEYQKLRAVLPELRQLSVLKGCDNYFCHYRFEQIQNGKAAPGAAALVHSIWSELMAWKMQTRHGEIQTLPVTGEQISQLRPLLTLSADQCVGRRCPHFDNCYFQKARQRAANADVLLINHTLLLSDQGLFEKGMGALLPAVDVVIVDEAHQLPDLLVRRNTETMEEYGFQRWLKRVRRCSAEHSGLFADLGTLLLRLEQLWGQIRQQLLQKGGADSVQSVAPTSFKPLQGILLQLQAQLAALHLAAVDVEKEIKQLQQWISMFQQACDDKAVLYCDVDQSQLRIVAARLHNPFVSLNTDSAAWIFISATLMVDSSFDYFKRCLSLTDVETHHHQSAMDYSNRSLLWVPTNLPLPADEDFYQAWSDTLLMVADRLDGGMLLLFSSHEALQQTAQILQGRTDRTLLIYEPDSNRHKLLQQFRQDSSSLLLATGSFWEGIDVSGAALRCVAIDKLPFASPDDVLSLAWRYKASQEQLSLFNDYMVPNAITRLRQGVGRLLRSTEDEGLVVLGDTRILKKSYGPRFLSSLPPMPLAESLQEVDAFLLKMGIGRDPF</sequence>
<name>A0A2K9LH79_9GAMM</name>
<dbReference type="PANTHER" id="PTHR11472">
    <property type="entry name" value="DNA REPAIR DEAD HELICASE RAD3/XP-D SUBFAMILY MEMBER"/>
    <property type="match status" value="1"/>
</dbReference>
<dbReference type="InterPro" id="IPR027417">
    <property type="entry name" value="P-loop_NTPase"/>
</dbReference>
<evidence type="ECO:0000256" key="1">
    <source>
        <dbReference type="ARBA" id="ARBA00022741"/>
    </source>
</evidence>
<keyword evidence="2" id="KW-0378">Hydrolase</keyword>
<accession>A0A2K9LH79</accession>
<gene>
    <name evidence="6" type="ORF">Kalk_04430</name>
</gene>